<evidence type="ECO:0000313" key="2">
    <source>
        <dbReference type="Proteomes" id="UP000013827"/>
    </source>
</evidence>
<dbReference type="InterPro" id="IPR052025">
    <property type="entry name" value="Xyloglucanase_GH74"/>
</dbReference>
<dbReference type="SUPFAM" id="SSF110296">
    <property type="entry name" value="Oligoxyloglucan reducing end-specific cellobiohydrolase"/>
    <property type="match status" value="2"/>
</dbReference>
<dbReference type="Gene3D" id="2.130.10.10">
    <property type="entry name" value="YVTN repeat-like/Quinoprotein amine dehydrogenase"/>
    <property type="match status" value="3"/>
</dbReference>
<dbReference type="PANTHER" id="PTHR43739">
    <property type="entry name" value="XYLOGLUCANASE (EUROFUNG)"/>
    <property type="match status" value="1"/>
</dbReference>
<evidence type="ECO:0008006" key="3">
    <source>
        <dbReference type="Google" id="ProtNLM"/>
    </source>
</evidence>
<dbReference type="InterPro" id="IPR015943">
    <property type="entry name" value="WD40/YVTN_repeat-like_dom_sf"/>
</dbReference>
<dbReference type="PaxDb" id="2903-EOD39876"/>
<evidence type="ECO:0000313" key="1">
    <source>
        <dbReference type="EnsemblProtists" id="EOD39876"/>
    </source>
</evidence>
<dbReference type="GO" id="GO:0010411">
    <property type="term" value="P:xyloglucan metabolic process"/>
    <property type="evidence" value="ECO:0007669"/>
    <property type="project" value="TreeGrafter"/>
</dbReference>
<dbReference type="GeneID" id="17285147"/>
<accession>A0A0D3KVU1</accession>
<dbReference type="Proteomes" id="UP000013827">
    <property type="component" value="Unassembled WGS sequence"/>
</dbReference>
<dbReference type="EnsemblProtists" id="EOD39876">
    <property type="protein sequence ID" value="EOD39876"/>
    <property type="gene ID" value="EMIHUDRAFT_108852"/>
</dbReference>
<reference evidence="1" key="2">
    <citation type="submission" date="2024-10" db="UniProtKB">
        <authorList>
            <consortium name="EnsemblProtists"/>
        </authorList>
    </citation>
    <scope>IDENTIFICATION</scope>
</reference>
<organism evidence="1 2">
    <name type="scientific">Emiliania huxleyi (strain CCMP1516)</name>
    <dbReference type="NCBI Taxonomy" id="280463"/>
    <lineage>
        <taxon>Eukaryota</taxon>
        <taxon>Haptista</taxon>
        <taxon>Haptophyta</taxon>
        <taxon>Prymnesiophyceae</taxon>
        <taxon>Isochrysidales</taxon>
        <taxon>Noelaerhabdaceae</taxon>
        <taxon>Emiliania</taxon>
    </lineage>
</organism>
<dbReference type="AlphaFoldDB" id="A0A0D3KVU1"/>
<dbReference type="PANTHER" id="PTHR43739:SF5">
    <property type="entry name" value="EXO-ALPHA-SIALIDASE"/>
    <property type="match status" value="1"/>
</dbReference>
<reference evidence="2" key="1">
    <citation type="journal article" date="2013" name="Nature">
        <title>Pan genome of the phytoplankton Emiliania underpins its global distribution.</title>
        <authorList>
            <person name="Read B.A."/>
            <person name="Kegel J."/>
            <person name="Klute M.J."/>
            <person name="Kuo A."/>
            <person name="Lefebvre S.C."/>
            <person name="Maumus F."/>
            <person name="Mayer C."/>
            <person name="Miller J."/>
            <person name="Monier A."/>
            <person name="Salamov A."/>
            <person name="Young J."/>
            <person name="Aguilar M."/>
            <person name="Claverie J.M."/>
            <person name="Frickenhaus S."/>
            <person name="Gonzalez K."/>
            <person name="Herman E.K."/>
            <person name="Lin Y.C."/>
            <person name="Napier J."/>
            <person name="Ogata H."/>
            <person name="Sarno A.F."/>
            <person name="Shmutz J."/>
            <person name="Schroeder D."/>
            <person name="de Vargas C."/>
            <person name="Verret F."/>
            <person name="von Dassow P."/>
            <person name="Valentin K."/>
            <person name="Van de Peer Y."/>
            <person name="Wheeler G."/>
            <person name="Dacks J.B."/>
            <person name="Delwiche C.F."/>
            <person name="Dyhrman S.T."/>
            <person name="Glockner G."/>
            <person name="John U."/>
            <person name="Richards T."/>
            <person name="Worden A.Z."/>
            <person name="Zhang X."/>
            <person name="Grigoriev I.V."/>
            <person name="Allen A.E."/>
            <person name="Bidle K."/>
            <person name="Borodovsky M."/>
            <person name="Bowler C."/>
            <person name="Brownlee C."/>
            <person name="Cock J.M."/>
            <person name="Elias M."/>
            <person name="Gladyshev V.N."/>
            <person name="Groth M."/>
            <person name="Guda C."/>
            <person name="Hadaegh A."/>
            <person name="Iglesias-Rodriguez M.D."/>
            <person name="Jenkins J."/>
            <person name="Jones B.M."/>
            <person name="Lawson T."/>
            <person name="Leese F."/>
            <person name="Lindquist E."/>
            <person name="Lobanov A."/>
            <person name="Lomsadze A."/>
            <person name="Malik S.B."/>
            <person name="Marsh M.E."/>
            <person name="Mackinder L."/>
            <person name="Mock T."/>
            <person name="Mueller-Roeber B."/>
            <person name="Pagarete A."/>
            <person name="Parker M."/>
            <person name="Probert I."/>
            <person name="Quesneville H."/>
            <person name="Raines C."/>
            <person name="Rensing S.A."/>
            <person name="Riano-Pachon D.M."/>
            <person name="Richier S."/>
            <person name="Rokitta S."/>
            <person name="Shiraiwa Y."/>
            <person name="Soanes D.M."/>
            <person name="van der Giezen M."/>
            <person name="Wahlund T.M."/>
            <person name="Williams B."/>
            <person name="Wilson W."/>
            <person name="Wolfe G."/>
            <person name="Wurch L.L."/>
        </authorList>
    </citation>
    <scope>NUCLEOTIDE SEQUENCE</scope>
</reference>
<name>A0A0D3KVU1_EMIH1</name>
<protein>
    <recommendedName>
        <fullName evidence="3">VPS10 domain-containing protein</fullName>
    </recommendedName>
</protein>
<dbReference type="CDD" id="cd15482">
    <property type="entry name" value="Sialidase_non-viral"/>
    <property type="match status" value="1"/>
</dbReference>
<dbReference type="HOGENOM" id="CLU_333567_0_0_1"/>
<dbReference type="KEGG" id="ehx:EMIHUDRAFT_108852"/>
<dbReference type="RefSeq" id="XP_005792305.1">
    <property type="nucleotide sequence ID" value="XM_005792248.1"/>
</dbReference>
<sequence>MLPLICVWPGHIPHEQATALAVSRDGSTLFTRVRPAMNMLKSSDGGETWTLANRGLPDRKFFAPFGGQKAHFQPAETIVISPAFSSDQTVFAAFGAGGAKSACGLWRSRDGGINWNKLSRAPLPRGAFDGRGSPVLALAHDFAASGVALLIGSGSQLLRSEDHGETFQPVSDVNRSVVFVTATSSALVAGDTDGEILWSTDGGNKWRTAIMLANVTSSLAEVATSSPSAGGPIELFAGSAGGVWHIRLPRTQEPDRKPTSALLGELTAAGGAAASDVTHVCSTRSGALLVVTEGFADRGVHGSVFRSTDGGRTWANELANGLAICRSCPDWRGSGGPSFSHLSCADSGDAFVASYVGIFRHRARDSAWRHLETIGQELLSLSVGRSDVGGERGFHLSACPTAGDCVTASVSERALRSYSLQYSPDGAPPIELARMTSPWPAVCQGEGGGLAECGEFDSPLARMHNVVEHAPNFERNGVALRSTVHVNGLLRTIDGGATWSYVKLPTLFASMARAMVHSIAFSPTFETDATVFVGGFNLGVARSTDGGATFETSWRPPRLQSTQVSPSPHFASDQTVLALLTPLGKDDLAYIGASLSAALFPGGYDPGEQELHLSKDGGRSWEPFELAGRTGSGNWTAALLGDDLVIGVHRGTLVFRSLADRGWCAPLKSRVGLGALQVDAAGREVLVGLVGGGAIRGRPSSRDCTLGETAMAVVGAAEPMVFDLPSYRANAVRGYGRIVAFSPDFANDGVLFGASFYSVLASLDRGSTWRTVFRLGHTTSRGCDVGCRRCSGGFNLLPNDYMLSKSRMTPSGRISALGTNPQGARLPLVPRNTPRRYCLVCDEAYPLRNASDGTCSQ</sequence>
<proteinExistence type="predicted"/>
<keyword evidence="2" id="KW-1185">Reference proteome</keyword>